<accession>A0A3P7NH77</accession>
<protein>
    <submittedName>
        <fullName evidence="3">Uncharacterized protein</fullName>
    </submittedName>
</protein>
<feature type="region of interest" description="Disordered" evidence="1">
    <location>
        <begin position="256"/>
        <end position="275"/>
    </location>
</feature>
<proteinExistence type="predicted"/>
<dbReference type="OrthoDB" id="6244464at2759"/>
<name>A0A3P7NH77_DIBLA</name>
<dbReference type="AlphaFoldDB" id="A0A3P7NH77"/>
<keyword evidence="2" id="KW-1133">Transmembrane helix</keyword>
<feature type="transmembrane region" description="Helical" evidence="2">
    <location>
        <begin position="30"/>
        <end position="55"/>
    </location>
</feature>
<keyword evidence="2" id="KW-0472">Membrane</keyword>
<sequence length="338" mass="38025">MTFSTEPLVLRPPVGTEISGPPPRSARYHLLLRILGIFILLAVSGACIVSLIFLLGHSLQRFDGQCTVFTYDSDMEFNEHYTLQPRAAVISRPAVDEFPPVRVFHMLDDAATVMETRAVCYVYPMRPEVASAIPTDNGLLERIKEQSQPQIKVRLALAPQMWMLSPVTEQLPVISHLVATSNCSHLPIFRLIQLVLSTRSMPPSKMINYPLNCPEGCTEGESRDTIDGASPRQVCRCPHEKSPDFLDTYNSDRMPVDGESLSLEDDEDFSSRSTDSWDFENAEPVVRRRRRNTREAVRNLTSYRGCEIVDHLLDAALPMRDLNKIAELIILKCPQVAS</sequence>
<dbReference type="EMBL" id="UYRU01045991">
    <property type="protein sequence ID" value="VDN08889.1"/>
    <property type="molecule type" value="Genomic_DNA"/>
</dbReference>
<keyword evidence="4" id="KW-1185">Reference proteome</keyword>
<gene>
    <name evidence="3" type="ORF">DILT_LOCUS4720</name>
</gene>
<evidence type="ECO:0000313" key="3">
    <source>
        <dbReference type="EMBL" id="VDN08889.1"/>
    </source>
</evidence>
<dbReference type="Proteomes" id="UP000281553">
    <property type="component" value="Unassembled WGS sequence"/>
</dbReference>
<evidence type="ECO:0000313" key="4">
    <source>
        <dbReference type="Proteomes" id="UP000281553"/>
    </source>
</evidence>
<reference evidence="3 4" key="1">
    <citation type="submission" date="2018-11" db="EMBL/GenBank/DDBJ databases">
        <authorList>
            <consortium name="Pathogen Informatics"/>
        </authorList>
    </citation>
    <scope>NUCLEOTIDE SEQUENCE [LARGE SCALE GENOMIC DNA]</scope>
</reference>
<evidence type="ECO:0000256" key="1">
    <source>
        <dbReference type="SAM" id="MobiDB-lite"/>
    </source>
</evidence>
<keyword evidence="2" id="KW-0812">Transmembrane</keyword>
<organism evidence="3 4">
    <name type="scientific">Dibothriocephalus latus</name>
    <name type="common">Fish tapeworm</name>
    <name type="synonym">Diphyllobothrium latum</name>
    <dbReference type="NCBI Taxonomy" id="60516"/>
    <lineage>
        <taxon>Eukaryota</taxon>
        <taxon>Metazoa</taxon>
        <taxon>Spiralia</taxon>
        <taxon>Lophotrochozoa</taxon>
        <taxon>Platyhelminthes</taxon>
        <taxon>Cestoda</taxon>
        <taxon>Eucestoda</taxon>
        <taxon>Diphyllobothriidea</taxon>
        <taxon>Diphyllobothriidae</taxon>
        <taxon>Dibothriocephalus</taxon>
    </lineage>
</organism>
<evidence type="ECO:0000256" key="2">
    <source>
        <dbReference type="SAM" id="Phobius"/>
    </source>
</evidence>